<proteinExistence type="predicted"/>
<dbReference type="Pfam" id="PF13577">
    <property type="entry name" value="SnoaL_4"/>
    <property type="match status" value="1"/>
</dbReference>
<reference evidence="4" key="1">
    <citation type="submission" date="2023-07" db="EMBL/GenBank/DDBJ databases">
        <title>30 novel species of actinomycetes from the DSMZ collection.</title>
        <authorList>
            <person name="Nouioui I."/>
        </authorList>
    </citation>
    <scope>NUCLEOTIDE SEQUENCE [LARGE SCALE GENOMIC DNA]</scope>
    <source>
        <strain evidence="4">DSM 41982</strain>
    </source>
</reference>
<dbReference type="Proteomes" id="UP001183607">
    <property type="component" value="Unassembled WGS sequence"/>
</dbReference>
<protein>
    <submittedName>
        <fullName evidence="3">Nuclear transport factor 2 family protein</fullName>
    </submittedName>
</protein>
<comment type="caution">
    <text evidence="3">The sequence shown here is derived from an EMBL/GenBank/DDBJ whole genome shotgun (WGS) entry which is preliminary data.</text>
</comment>
<feature type="region of interest" description="Disordered" evidence="1">
    <location>
        <begin position="136"/>
        <end position="157"/>
    </location>
</feature>
<feature type="domain" description="SnoaL-like" evidence="2">
    <location>
        <begin position="5"/>
        <end position="128"/>
    </location>
</feature>
<dbReference type="InterPro" id="IPR037401">
    <property type="entry name" value="SnoaL-like"/>
</dbReference>
<name>A0ABD5DYD7_9ACTN</name>
<dbReference type="RefSeq" id="WP_093854049.1">
    <property type="nucleotide sequence ID" value="NZ_JAVRER010000001.1"/>
</dbReference>
<evidence type="ECO:0000313" key="3">
    <source>
        <dbReference type="EMBL" id="MDT0414042.1"/>
    </source>
</evidence>
<evidence type="ECO:0000256" key="1">
    <source>
        <dbReference type="SAM" id="MobiDB-lite"/>
    </source>
</evidence>
<dbReference type="EMBL" id="JAVRER010000001">
    <property type="protein sequence ID" value="MDT0414042.1"/>
    <property type="molecule type" value="Genomic_DNA"/>
</dbReference>
<dbReference type="InterPro" id="IPR032710">
    <property type="entry name" value="NTF2-like_dom_sf"/>
</dbReference>
<dbReference type="AlphaFoldDB" id="A0ABD5DYD7"/>
<dbReference type="Gene3D" id="3.10.450.50">
    <property type="match status" value="1"/>
</dbReference>
<evidence type="ECO:0000259" key="2">
    <source>
        <dbReference type="Pfam" id="PF13577"/>
    </source>
</evidence>
<organism evidence="3 4">
    <name type="scientific">Streptomyces evansiae</name>
    <dbReference type="NCBI Taxonomy" id="3075535"/>
    <lineage>
        <taxon>Bacteria</taxon>
        <taxon>Bacillati</taxon>
        <taxon>Actinomycetota</taxon>
        <taxon>Actinomycetes</taxon>
        <taxon>Kitasatosporales</taxon>
        <taxon>Streptomycetaceae</taxon>
        <taxon>Streptomyces</taxon>
    </lineage>
</organism>
<sequence length="157" mass="17072">MTARTDQAEITALVDRFFLALDTREFTPGWARPYLTDDASMAAPVGSTRGAEAVHAAETALLRFAGTQHFASGVVTDAAFGTDHATASWNAYMVHIHHSPAPDPLFVVGGRWEATLRRTAEGWRFTTMAVHVVWTRGEPPTPETGTGTETETETERA</sequence>
<evidence type="ECO:0000313" key="4">
    <source>
        <dbReference type="Proteomes" id="UP001183607"/>
    </source>
</evidence>
<gene>
    <name evidence="3" type="ORF">RM574_00935</name>
</gene>
<dbReference type="SUPFAM" id="SSF54427">
    <property type="entry name" value="NTF2-like"/>
    <property type="match status" value="1"/>
</dbReference>
<accession>A0ABD5DYD7</accession>